<protein>
    <recommendedName>
        <fullName evidence="11">fructokinase</fullName>
        <ecNumber evidence="11">2.7.1.4</ecNumber>
    </recommendedName>
</protein>
<evidence type="ECO:0000313" key="13">
    <source>
        <dbReference type="EMBL" id="EOR20315.1"/>
    </source>
</evidence>
<evidence type="ECO:0000256" key="11">
    <source>
        <dbReference type="ARBA" id="ARBA00038887"/>
    </source>
</evidence>
<evidence type="ECO:0000256" key="10">
    <source>
        <dbReference type="ARBA" id="ARBA00023277"/>
    </source>
</evidence>
<dbReference type="PATRIC" id="fig|1202534.3.peg.3497"/>
<comment type="catalytic activity">
    <reaction evidence="12">
        <text>D-fructose + ATP = D-fructose 6-phosphate + ADP + H(+)</text>
        <dbReference type="Rhea" id="RHEA:16125"/>
        <dbReference type="ChEBI" id="CHEBI:15378"/>
        <dbReference type="ChEBI" id="CHEBI:30616"/>
        <dbReference type="ChEBI" id="CHEBI:37721"/>
        <dbReference type="ChEBI" id="CHEBI:61527"/>
        <dbReference type="ChEBI" id="CHEBI:456216"/>
        <dbReference type="EC" id="2.7.1.4"/>
    </reaction>
</comment>
<dbReference type="OrthoDB" id="9783435at2"/>
<evidence type="ECO:0000256" key="7">
    <source>
        <dbReference type="ARBA" id="ARBA00022833"/>
    </source>
</evidence>
<keyword evidence="6 13" id="KW-0418">Kinase</keyword>
<reference evidence="13 14" key="1">
    <citation type="submission" date="2013-03" db="EMBL/GenBank/DDBJ databases">
        <title>Whole genome shotgun sequencing of Clostridium sartagoforme AAU1.</title>
        <authorList>
            <person name="Joshi C.G."/>
            <person name="Duggirala S.M."/>
            <person name="Nathani N.M."/>
            <person name="Bhatt V.D."/>
            <person name="Patel A.K."/>
            <person name="Pandya P.R."/>
            <person name="KaPatel J.A."/>
        </authorList>
    </citation>
    <scope>NUCLEOTIDE SEQUENCE [LARGE SCALE GENOMIC DNA]</scope>
    <source>
        <strain evidence="13 14">AAU1</strain>
    </source>
</reference>
<evidence type="ECO:0000256" key="1">
    <source>
        <dbReference type="ARBA" id="ARBA00001946"/>
    </source>
</evidence>
<keyword evidence="5" id="KW-0547">Nucleotide-binding</keyword>
<keyword evidence="8" id="KW-0067">ATP-binding</keyword>
<organism evidence="13 14">
    <name type="scientific">Clostridium sartagoforme AAU1</name>
    <dbReference type="NCBI Taxonomy" id="1202534"/>
    <lineage>
        <taxon>Bacteria</taxon>
        <taxon>Bacillati</taxon>
        <taxon>Bacillota</taxon>
        <taxon>Clostridia</taxon>
        <taxon>Eubacteriales</taxon>
        <taxon>Clostridiaceae</taxon>
        <taxon>Clostridium</taxon>
    </lineage>
</organism>
<dbReference type="EMBL" id="ASRV01000207">
    <property type="protein sequence ID" value="EOR20315.1"/>
    <property type="molecule type" value="Genomic_DNA"/>
</dbReference>
<evidence type="ECO:0000256" key="12">
    <source>
        <dbReference type="ARBA" id="ARBA00048451"/>
    </source>
</evidence>
<keyword evidence="9" id="KW-0460">Magnesium</keyword>
<evidence type="ECO:0000256" key="4">
    <source>
        <dbReference type="ARBA" id="ARBA00022723"/>
    </source>
</evidence>
<dbReference type="GO" id="GO:0005524">
    <property type="term" value="F:ATP binding"/>
    <property type="evidence" value="ECO:0007669"/>
    <property type="project" value="UniProtKB-KW"/>
</dbReference>
<dbReference type="AlphaFoldDB" id="R9BUF8"/>
<dbReference type="InterPro" id="IPR049874">
    <property type="entry name" value="ROK_cs"/>
</dbReference>
<dbReference type="InterPro" id="IPR000600">
    <property type="entry name" value="ROK"/>
</dbReference>
<proteinExistence type="inferred from homology"/>
<keyword evidence="4" id="KW-0479">Metal-binding</keyword>
<accession>R9BUF8</accession>
<comment type="similarity">
    <text evidence="2">Belongs to the ROK (NagC/XylR) family.</text>
</comment>
<keyword evidence="14" id="KW-1185">Reference proteome</keyword>
<keyword evidence="10" id="KW-0119">Carbohydrate metabolism</keyword>
<dbReference type="GO" id="GO:0046872">
    <property type="term" value="F:metal ion binding"/>
    <property type="evidence" value="ECO:0007669"/>
    <property type="project" value="UniProtKB-KW"/>
</dbReference>
<dbReference type="FunFam" id="3.30.420.40:FF:000136">
    <property type="entry name" value="Putative fructokinase"/>
    <property type="match status" value="1"/>
</dbReference>
<evidence type="ECO:0000256" key="2">
    <source>
        <dbReference type="ARBA" id="ARBA00006479"/>
    </source>
</evidence>
<dbReference type="InterPro" id="IPR051804">
    <property type="entry name" value="Carb_Metab_Reg_Kinase/Isom"/>
</dbReference>
<dbReference type="PANTHER" id="PTHR42742:SF3">
    <property type="entry name" value="FRUCTOKINASE"/>
    <property type="match status" value="1"/>
</dbReference>
<dbReference type="InterPro" id="IPR043129">
    <property type="entry name" value="ATPase_NBD"/>
</dbReference>
<comment type="cofactor">
    <cofactor evidence="1">
        <name>Mg(2+)</name>
        <dbReference type="ChEBI" id="CHEBI:18420"/>
    </cofactor>
</comment>
<dbReference type="FunFam" id="3.30.420.40:FF:000153">
    <property type="entry name" value="Putative fructokinase"/>
    <property type="match status" value="1"/>
</dbReference>
<dbReference type="SUPFAM" id="SSF53067">
    <property type="entry name" value="Actin-like ATPase domain"/>
    <property type="match status" value="1"/>
</dbReference>
<evidence type="ECO:0000256" key="6">
    <source>
        <dbReference type="ARBA" id="ARBA00022777"/>
    </source>
</evidence>
<evidence type="ECO:0000256" key="8">
    <source>
        <dbReference type="ARBA" id="ARBA00022840"/>
    </source>
</evidence>
<evidence type="ECO:0000313" key="14">
    <source>
        <dbReference type="Proteomes" id="UP000013988"/>
    </source>
</evidence>
<dbReference type="RefSeq" id="WP_016208734.1">
    <property type="nucleotide sequence ID" value="NZ_ASRV01000207.1"/>
</dbReference>
<dbReference type="CDD" id="cd24067">
    <property type="entry name" value="ASKHA_NBD_ROK_BsFRK-like"/>
    <property type="match status" value="1"/>
</dbReference>
<dbReference type="EC" id="2.7.1.4" evidence="11"/>
<evidence type="ECO:0000256" key="5">
    <source>
        <dbReference type="ARBA" id="ARBA00022741"/>
    </source>
</evidence>
<dbReference type="Proteomes" id="UP000013988">
    <property type="component" value="Unassembled WGS sequence"/>
</dbReference>
<keyword evidence="3" id="KW-0808">Transferase</keyword>
<evidence type="ECO:0000256" key="9">
    <source>
        <dbReference type="ARBA" id="ARBA00022842"/>
    </source>
</evidence>
<name>R9BUF8_9CLOT</name>
<evidence type="ECO:0000256" key="3">
    <source>
        <dbReference type="ARBA" id="ARBA00022679"/>
    </source>
</evidence>
<dbReference type="Gene3D" id="3.30.420.40">
    <property type="match status" value="2"/>
</dbReference>
<gene>
    <name evidence="13" type="ORF">A500_17545</name>
</gene>
<dbReference type="PROSITE" id="PS01125">
    <property type="entry name" value="ROK"/>
    <property type="match status" value="1"/>
</dbReference>
<sequence>MLYGGIEAGGTKFVCAVSDENLNILERVSIKTTVPEETMKEVFEFFDKYKICAIGIGSFGPIDINKNSKTYGYITSTPKKGWNNYNFIGAIKEKYNIPIAWTTDVNAAAYGELKKGGAIGLNSCIYLTIGTGIGGGAVVNSKILEGFSHPEMGHILVRRHEEDNYEGKCPYHKNCFEGMAAGPAIEERYKVKAYELEKNEKAWEIEAYYIAQAIMSYVLILSPERIILGGGVMKQRQVFPLIRRELKKLMAEYVEMPNLEEFIVPPILEDNAGIIGSLLLAKDIEI</sequence>
<keyword evidence="7" id="KW-0862">Zinc</keyword>
<dbReference type="PANTHER" id="PTHR42742">
    <property type="entry name" value="TRANSCRIPTIONAL REPRESSOR MPRA"/>
    <property type="match status" value="1"/>
</dbReference>
<comment type="caution">
    <text evidence="13">The sequence shown here is derived from an EMBL/GenBank/DDBJ whole genome shotgun (WGS) entry which is preliminary data.</text>
</comment>
<dbReference type="Pfam" id="PF00480">
    <property type="entry name" value="ROK"/>
    <property type="match status" value="1"/>
</dbReference>
<dbReference type="GO" id="GO:0008865">
    <property type="term" value="F:fructokinase activity"/>
    <property type="evidence" value="ECO:0007669"/>
    <property type="project" value="UniProtKB-EC"/>
</dbReference>